<dbReference type="GO" id="GO:0003677">
    <property type="term" value="F:DNA binding"/>
    <property type="evidence" value="ECO:0007669"/>
    <property type="project" value="InterPro"/>
</dbReference>
<evidence type="ECO:0000256" key="2">
    <source>
        <dbReference type="ARBA" id="ARBA00023242"/>
    </source>
</evidence>
<dbReference type="PANTHER" id="PTHR46910:SF18">
    <property type="entry name" value="ZN(II)2CYS6 TRANSCRIPTION FACTOR (EUROFUNG)"/>
    <property type="match status" value="1"/>
</dbReference>
<dbReference type="GO" id="GO:0008270">
    <property type="term" value="F:zinc ion binding"/>
    <property type="evidence" value="ECO:0007669"/>
    <property type="project" value="InterPro"/>
</dbReference>
<feature type="compositionally biased region" description="Basic residues" evidence="3">
    <location>
        <begin position="56"/>
        <end position="67"/>
    </location>
</feature>
<dbReference type="SMART" id="SM00066">
    <property type="entry name" value="GAL4"/>
    <property type="match status" value="1"/>
</dbReference>
<dbReference type="GO" id="GO:0006351">
    <property type="term" value="P:DNA-templated transcription"/>
    <property type="evidence" value="ECO:0007669"/>
    <property type="project" value="InterPro"/>
</dbReference>
<keyword evidence="1" id="KW-0479">Metal-binding</keyword>
<dbReference type="CDD" id="cd00067">
    <property type="entry name" value="GAL4"/>
    <property type="match status" value="1"/>
</dbReference>
<accession>A0A507BH27</accession>
<dbReference type="PANTHER" id="PTHR46910">
    <property type="entry name" value="TRANSCRIPTION FACTOR PDR1"/>
    <property type="match status" value="1"/>
</dbReference>
<dbReference type="InterPro" id="IPR050987">
    <property type="entry name" value="AtrR-like"/>
</dbReference>
<proteinExistence type="predicted"/>
<dbReference type="Pfam" id="PF00172">
    <property type="entry name" value="Zn_clus"/>
    <property type="match status" value="1"/>
</dbReference>
<keyword evidence="6" id="KW-1185">Reference proteome</keyword>
<feature type="region of interest" description="Disordered" evidence="3">
    <location>
        <begin position="52"/>
        <end position="115"/>
    </location>
</feature>
<dbReference type="PROSITE" id="PS50048">
    <property type="entry name" value="ZN2_CY6_FUNGAL_2"/>
    <property type="match status" value="1"/>
</dbReference>
<sequence>MPPQGNKVDKPVKQRRITQACDFCHRRSIRCRPASEDSNSCQNCQDFAQPCTYDRKTRRRGAPRRRAPASTGGGGGETQDDDGPGGPALLPQAGRGEGSVDQGVSARYGKPSQSEAAMSTPWKAPYVSSQAIIMDLVELYFEIVYPIFPLFHSPSYIRRISRGEYVHNKSLFAVTMAVCALVSSRVRDGSVTNPRWNLTSFSETDPAIFYAETKRQLADESPSDLNLLRAHAILAIASIQNGNIRDMHRHLGTYHTLVAMDGLHDEANWPPGIGIIEREERRRLHWSIYTLDIYSSVVWGGVIRSREQQSNVLYPTETDDEYIDDSGISLLRSQPDDSSTLGNDGTTSPGDCWLSGWNFITDLYRVMEHALVRFQGNRYHSRSFLRDIFGEQSTATQASVRDKVLEMYLRLPRHFKETPPMTYDAKKDRFGFQAANITGSVQLLRMVLFAAGGTSIEERCTIAHEVVNAFISIPVSYLLAISRPQLHHLGGIGTILGSVFEEPLTETDYNSLRSIMHSMAQLLESLETSQRGDKLNSASSKLRSQIARIDAYMATQRETTTHTVSDANQLGLDRLVPQSNSTIEFPEVNGGLTGTEWTLQFPPDLLGDWTWNFDFG</sequence>
<evidence type="ECO:0000313" key="5">
    <source>
        <dbReference type="EMBL" id="TPX18094.1"/>
    </source>
</evidence>
<dbReference type="GO" id="GO:0000981">
    <property type="term" value="F:DNA-binding transcription factor activity, RNA polymerase II-specific"/>
    <property type="evidence" value="ECO:0007669"/>
    <property type="project" value="InterPro"/>
</dbReference>
<evidence type="ECO:0000259" key="4">
    <source>
        <dbReference type="PROSITE" id="PS50048"/>
    </source>
</evidence>
<evidence type="ECO:0000313" key="6">
    <source>
        <dbReference type="Proteomes" id="UP000319257"/>
    </source>
</evidence>
<evidence type="ECO:0000256" key="1">
    <source>
        <dbReference type="ARBA" id="ARBA00022723"/>
    </source>
</evidence>
<dbReference type="EMBL" id="SKBQ01000120">
    <property type="protein sequence ID" value="TPX18094.1"/>
    <property type="molecule type" value="Genomic_DNA"/>
</dbReference>
<name>A0A507BH27_9PEZI</name>
<feature type="domain" description="Zn(2)-C6 fungal-type" evidence="4">
    <location>
        <begin position="20"/>
        <end position="53"/>
    </location>
</feature>
<dbReference type="Proteomes" id="UP000319257">
    <property type="component" value="Unassembled WGS sequence"/>
</dbReference>
<dbReference type="InterPro" id="IPR036864">
    <property type="entry name" value="Zn2-C6_fun-type_DNA-bd_sf"/>
</dbReference>
<dbReference type="InParanoid" id="A0A507BH27"/>
<protein>
    <recommendedName>
        <fullName evidence="4">Zn(2)-C6 fungal-type domain-containing protein</fullName>
    </recommendedName>
</protein>
<reference evidence="5 6" key="1">
    <citation type="submission" date="2019-06" db="EMBL/GenBank/DDBJ databases">
        <title>Draft genome sequence of the filamentous fungus Phialemoniopsis curvata isolated from diesel fuel.</title>
        <authorList>
            <person name="Varaljay V.A."/>
            <person name="Lyon W.J."/>
            <person name="Crouch A.L."/>
            <person name="Drake C.E."/>
            <person name="Hollomon J.M."/>
            <person name="Nadeau L.J."/>
            <person name="Nunn H.S."/>
            <person name="Stevenson B.S."/>
            <person name="Bojanowski C.L."/>
            <person name="Crookes-Goodson W.J."/>
        </authorList>
    </citation>
    <scope>NUCLEOTIDE SEQUENCE [LARGE SCALE GENOMIC DNA]</scope>
    <source>
        <strain evidence="5 6">D216</strain>
    </source>
</reference>
<dbReference type="InterPro" id="IPR007219">
    <property type="entry name" value="XnlR_reg_dom"/>
</dbReference>
<keyword evidence="2" id="KW-0539">Nucleus</keyword>
<evidence type="ECO:0000256" key="3">
    <source>
        <dbReference type="SAM" id="MobiDB-lite"/>
    </source>
</evidence>
<dbReference type="AlphaFoldDB" id="A0A507BH27"/>
<dbReference type="RefSeq" id="XP_030999805.1">
    <property type="nucleotide sequence ID" value="XM_031134589.1"/>
</dbReference>
<dbReference type="OrthoDB" id="2123952at2759"/>
<comment type="caution">
    <text evidence="5">The sequence shown here is derived from an EMBL/GenBank/DDBJ whole genome shotgun (WGS) entry which is preliminary data.</text>
</comment>
<dbReference type="SUPFAM" id="SSF57701">
    <property type="entry name" value="Zn2/Cys6 DNA-binding domain"/>
    <property type="match status" value="1"/>
</dbReference>
<dbReference type="CDD" id="cd12148">
    <property type="entry name" value="fungal_TF_MHR"/>
    <property type="match status" value="1"/>
</dbReference>
<gene>
    <name evidence="5" type="ORF">E0L32_011818</name>
</gene>
<dbReference type="GeneID" id="41979265"/>
<organism evidence="5 6">
    <name type="scientific">Thyridium curvatum</name>
    <dbReference type="NCBI Taxonomy" id="1093900"/>
    <lineage>
        <taxon>Eukaryota</taxon>
        <taxon>Fungi</taxon>
        <taxon>Dikarya</taxon>
        <taxon>Ascomycota</taxon>
        <taxon>Pezizomycotina</taxon>
        <taxon>Sordariomycetes</taxon>
        <taxon>Sordariomycetidae</taxon>
        <taxon>Thyridiales</taxon>
        <taxon>Thyridiaceae</taxon>
        <taxon>Thyridium</taxon>
    </lineage>
</organism>
<dbReference type="Pfam" id="PF04082">
    <property type="entry name" value="Fungal_trans"/>
    <property type="match status" value="1"/>
</dbReference>
<dbReference type="Gene3D" id="4.10.240.10">
    <property type="entry name" value="Zn(2)-C6 fungal-type DNA-binding domain"/>
    <property type="match status" value="1"/>
</dbReference>
<dbReference type="InterPro" id="IPR001138">
    <property type="entry name" value="Zn2Cys6_DnaBD"/>
</dbReference>